<sequence>MSGFTPTLTYCLLFFLPVLLVVGWRLRVRLRRQRAEARHLRQRSEQLQRDSQRCLGELREELAQLAELAHQVGALGNECDTALQQQQRKLDQVGAALVQIKVESRQLEDDARLVGSESRQSMRLATQGQAGISATLMAFRCVERRVQDAALTQAEPSQELRVLTRQGRDQTYDANLALAGITAAASTIEERALSIGVACEAQARGVEALDAALSDVQRLAFASAWRSRQARAASEALLDGAQRLEARIHDLQQDDGGTHAAVQESASALPRPDEMPGPGTCAR</sequence>
<evidence type="ECO:0000313" key="4">
    <source>
        <dbReference type="Proteomes" id="UP001335100"/>
    </source>
</evidence>
<feature type="transmembrane region" description="Helical" evidence="2">
    <location>
        <begin position="6"/>
        <end position="24"/>
    </location>
</feature>
<evidence type="ECO:0000256" key="2">
    <source>
        <dbReference type="SAM" id="Phobius"/>
    </source>
</evidence>
<keyword evidence="4" id="KW-1185">Reference proteome</keyword>
<feature type="region of interest" description="Disordered" evidence="1">
    <location>
        <begin position="253"/>
        <end position="283"/>
    </location>
</feature>
<evidence type="ECO:0000313" key="3">
    <source>
        <dbReference type="EMBL" id="MEE1935077.1"/>
    </source>
</evidence>
<keyword evidence="2" id="KW-1133">Transmembrane helix</keyword>
<dbReference type="RefSeq" id="WP_330075832.1">
    <property type="nucleotide sequence ID" value="NZ_JAZDQJ010000021.1"/>
</dbReference>
<evidence type="ECO:0000256" key="1">
    <source>
        <dbReference type="SAM" id="MobiDB-lite"/>
    </source>
</evidence>
<proteinExistence type="predicted"/>
<keyword evidence="2" id="KW-0812">Transmembrane</keyword>
<reference evidence="3 4" key="1">
    <citation type="submission" date="2024-01" db="EMBL/GenBank/DDBJ databases">
        <title>Unpublished Manusciprt.</title>
        <authorList>
            <person name="Duman M."/>
            <person name="Valdes E.G."/>
            <person name="Ajmi N."/>
            <person name="Altun S."/>
            <person name="Saticioglu I.B."/>
        </authorList>
    </citation>
    <scope>NUCLEOTIDE SEQUENCE [LARGE SCALE GENOMIC DNA]</scope>
    <source>
        <strain evidence="3 4">148P</strain>
    </source>
</reference>
<dbReference type="EMBL" id="JAZDQJ010000021">
    <property type="protein sequence ID" value="MEE1935077.1"/>
    <property type="molecule type" value="Genomic_DNA"/>
</dbReference>
<protein>
    <recommendedName>
        <fullName evidence="5">Methyl-accepting chemotaxis protein</fullName>
    </recommendedName>
</protein>
<keyword evidence="2" id="KW-0472">Membrane</keyword>
<organism evidence="3 4">
    <name type="scientific">Pseudomonas ulcerans</name>
    <dbReference type="NCBI Taxonomy" id="3115852"/>
    <lineage>
        <taxon>Bacteria</taxon>
        <taxon>Pseudomonadati</taxon>
        <taxon>Pseudomonadota</taxon>
        <taxon>Gammaproteobacteria</taxon>
        <taxon>Pseudomonadales</taxon>
        <taxon>Pseudomonadaceae</taxon>
        <taxon>Pseudomonas</taxon>
    </lineage>
</organism>
<evidence type="ECO:0008006" key="5">
    <source>
        <dbReference type="Google" id="ProtNLM"/>
    </source>
</evidence>
<gene>
    <name evidence="3" type="ORF">V0R50_17750</name>
</gene>
<name>A0ABU7HU46_9PSED</name>
<dbReference type="Proteomes" id="UP001335100">
    <property type="component" value="Unassembled WGS sequence"/>
</dbReference>
<comment type="caution">
    <text evidence="3">The sequence shown here is derived from an EMBL/GenBank/DDBJ whole genome shotgun (WGS) entry which is preliminary data.</text>
</comment>
<accession>A0ABU7HU46</accession>